<evidence type="ECO:0000313" key="2">
    <source>
        <dbReference type="Proteomes" id="UP001239111"/>
    </source>
</evidence>
<evidence type="ECO:0000313" key="1">
    <source>
        <dbReference type="EMBL" id="KAJ8680410.1"/>
    </source>
</evidence>
<dbReference type="Proteomes" id="UP001239111">
    <property type="component" value="Chromosome 2"/>
</dbReference>
<reference evidence="1" key="1">
    <citation type="submission" date="2023-04" db="EMBL/GenBank/DDBJ databases">
        <title>A chromosome-level genome assembly of the parasitoid wasp Eretmocerus hayati.</title>
        <authorList>
            <person name="Zhong Y."/>
            <person name="Liu S."/>
            <person name="Liu Y."/>
        </authorList>
    </citation>
    <scope>NUCLEOTIDE SEQUENCE</scope>
    <source>
        <strain evidence="1">ZJU_SS_LIU_2023</strain>
    </source>
</reference>
<protein>
    <submittedName>
        <fullName evidence="1">Uncharacterized protein</fullName>
    </submittedName>
</protein>
<organism evidence="1 2">
    <name type="scientific">Eretmocerus hayati</name>
    <dbReference type="NCBI Taxonomy" id="131215"/>
    <lineage>
        <taxon>Eukaryota</taxon>
        <taxon>Metazoa</taxon>
        <taxon>Ecdysozoa</taxon>
        <taxon>Arthropoda</taxon>
        <taxon>Hexapoda</taxon>
        <taxon>Insecta</taxon>
        <taxon>Pterygota</taxon>
        <taxon>Neoptera</taxon>
        <taxon>Endopterygota</taxon>
        <taxon>Hymenoptera</taxon>
        <taxon>Apocrita</taxon>
        <taxon>Proctotrupomorpha</taxon>
        <taxon>Chalcidoidea</taxon>
        <taxon>Aphelinidae</taxon>
        <taxon>Aphelininae</taxon>
        <taxon>Eretmocerus</taxon>
    </lineage>
</organism>
<sequence length="2227" mass="250081">MDSKKYINFTTVFNTVNDRLEDDSLIHTFSLKTKTLKSTKLVNARLLKYAKSKKTYDQFVQWKKKALEEAAENVEVTDGSDSSDDDFKESHSETNNASAQTKTCKSNPFTTVPNPFTAVTKKSVKKKVPDKTASWISFSNESKEKGVEDLDTQNNENIADLALQNQVGCVAKWEYPFGQGFIHKELDGSVDSTSVVHNVISNKKNKNKKAVNNSSRDYLPCESTASKTSSEKHASNEDKKRLKDVEKDLTSNLDEVDAEVSSSSEDDVKSDFIPSDFKAQSTQIFSDTLIPGSVEKKKKLSRLSHKGVLKQPKDSVNENSKVVSSSLENEISPVDEIQIENSSQDKKSVELVTKTNANGTLPPPSQCKGSIVDAASKPLEKSSLKIIGEERLTRKYKIVSNKKSEVQSKAPNKIITRSRSTDGNKNSCLINDEEFGLNNLEAKSKSESFECNSSDADSENEIACPPTKKPSATGNKAMKSKMCKPEYVSRQMKKLKEMRLIEEDTDNSDHMNNECNGNGISKQVLPSMLKKLSPCKKLNLQESSSDSSSDEEKSLHITKSTDFVTKSARLEETSGISNTYESRNNNPSSQNTSNSSDSNNVNNLSENNQNCQIRENRRRSSLSTTSEDESDTPSNGRNKITSDVDVAKLENYNNGELGDSEEWKNQETYDSHPKTKRPCKKVSTESQEKNEEKSSPTPCVSLLTEKNTSRIDSTLQAKQKTCELLKNLIPCTVKIQSQDMPSSQGELDKDQPCTTNHKDSLSAQNHQNGDDDGSQDHEEDEDMSSSAMKKLSQFKKIDLYGNNSDSSSDDGEPLIENKVTTNNLTQTNVKEWNGEPQSPQNDAPDADNESIQSSPLEYVSPGEGSCSDDDVGDTSPDKIEGPDFTEEKNGHSVAESEDGEDQYKDAEEENEMSFKSFSSGDDEKRVHQSNGLIDQKSSPDDVEIETEIDVKDEKYKDTGVTKSDEAVEFEGNRSSDRGHNKNLEALYSSHEARPKFLDNSDRSQALNGGDDNLCDKLDEPVEVDDDEMKPSAVEKISHLKKMDLFSSISDSDDEKPGKKERYDLTAEELRNGTEEKKYTKGSKVLHHSNEIESSEIIHGNQKDNNFVSLKKNKDCDMEFSEKKEIPANCLVIQDGLEEDLDVENHQNVKKKRSKKLKKEVVHDEVEPVLKEDMKTKSDEQQVCPSDRKKKRKRLMESNVTPEEKGLCESSLKDETKVIDGAQDIVTLPRKQIESQELFSSEEEELPARHELTDRVELTNRGTQNSRNIMDEPENDDHDEPILSPSALKRLSQIKKMNLYDDSSDSSSDEENSKSKNTIHLNNVVKETTPEEELNLRATEKIKDRGTKSKSPLASKSLASRASVEKSSNGNWYVTSDSDEGFTSGDKSGSQKSPESNVVEGYDYILQSPTNKSKVAKKKKSNILPTYNDSKIENLEVPHTNDGDIVSSPRKSGTPIQEFKSKGLKNSEARPSTSCKKGKLIVEDLEKSTDSCIRNDLEHIVIAETQESTCSIMEESEVVYPSQAEKPTARVIGQDGSLGGNCRNNIPDSAAERISESKISRIFDLVKKENLTPVQDDPSSELDDLSESEETYVLEVPKNVFNFNLKGKRFAFHKAVLTIGNRKYEAFQRRTAPTLSCVLKSVGKNEFKAENIRPVITIVTRRKKEPIETMDSEDYEFQNEKQLYVNHKDKSKENIPNSNIRKDSKSAKRKLSLTSPNLSKSQNFGEFHCEEPSPKRRKSKDSPMSSVDSETHRKNSKTIHPESEVTRKRKKEKKVKIVDPENENLLDSSYSKIQSGGEPQHDTTEKKIREKNRLNFGRVQTEKVSSSQSLTSDEEKEDRKFKISKGIEVEEHRDVHGGFSHVTVRKRRKLQDLNSSGSENVESSLVTTEYEMKRMKPKISTIDRETNDEMKRKSTEASFCLEDDHSVAKKNKKIQICDNEWEFAENEKASKKSKLGRKSPKPPKTVNNFENESENAEVFDKHLDSEGAMKPSSGKSKISLSSGIGEDGDEDIIPCSIQDKRVAKSDRKIMKVKSLQIEEPVTKTKQVPKSVVPPFIENKSKLEKKPVESESKTLSKKQKNVDQKAVKKSEVVQKEPKLTKQSSKSKTLEKKENFSLLGATQGIRAIIDRVKFNQENDDTSGSSSRDSRYGPLDILRAKKYKTTSSSDEDDKKYVKTSFRVRDKLKKESDEDSPKPSTSLDEFSINNEEVKEKKKKKKHKKEGPIYFDE</sequence>
<keyword evidence="2" id="KW-1185">Reference proteome</keyword>
<accession>A0ACC2P9X6</accession>
<gene>
    <name evidence="1" type="ORF">QAD02_016197</name>
</gene>
<proteinExistence type="predicted"/>
<name>A0ACC2P9X6_9HYME</name>
<dbReference type="EMBL" id="CM056742">
    <property type="protein sequence ID" value="KAJ8680410.1"/>
    <property type="molecule type" value="Genomic_DNA"/>
</dbReference>
<comment type="caution">
    <text evidence="1">The sequence shown here is derived from an EMBL/GenBank/DDBJ whole genome shotgun (WGS) entry which is preliminary data.</text>
</comment>